<keyword evidence="2" id="KW-1185">Reference proteome</keyword>
<protein>
    <submittedName>
        <fullName evidence="1">Uncharacterized protein</fullName>
    </submittedName>
</protein>
<name>A0A9P0PG26_ACAOB</name>
<proteinExistence type="predicted"/>
<gene>
    <name evidence="1" type="ORF">ACAOBT_LOCUS13330</name>
</gene>
<organism evidence="1 2">
    <name type="scientific">Acanthoscelides obtectus</name>
    <name type="common">Bean weevil</name>
    <name type="synonym">Bruchus obtectus</name>
    <dbReference type="NCBI Taxonomy" id="200917"/>
    <lineage>
        <taxon>Eukaryota</taxon>
        <taxon>Metazoa</taxon>
        <taxon>Ecdysozoa</taxon>
        <taxon>Arthropoda</taxon>
        <taxon>Hexapoda</taxon>
        <taxon>Insecta</taxon>
        <taxon>Pterygota</taxon>
        <taxon>Neoptera</taxon>
        <taxon>Endopterygota</taxon>
        <taxon>Coleoptera</taxon>
        <taxon>Polyphaga</taxon>
        <taxon>Cucujiformia</taxon>
        <taxon>Chrysomeloidea</taxon>
        <taxon>Chrysomelidae</taxon>
        <taxon>Bruchinae</taxon>
        <taxon>Bruchini</taxon>
        <taxon>Acanthoscelides</taxon>
    </lineage>
</organism>
<dbReference type="Proteomes" id="UP001152888">
    <property type="component" value="Unassembled WGS sequence"/>
</dbReference>
<evidence type="ECO:0000313" key="1">
    <source>
        <dbReference type="EMBL" id="CAH1979165.1"/>
    </source>
</evidence>
<accession>A0A9P0PG26</accession>
<comment type="caution">
    <text evidence="1">The sequence shown here is derived from an EMBL/GenBank/DDBJ whole genome shotgun (WGS) entry which is preliminary data.</text>
</comment>
<sequence length="81" mass="9230">MDVININTCQDPLIQRNTTHMREAVSSRERLIATLRYLATGKSVEDLKFSCAISPQLLGKIIPETCWALFMTLKNEYLKDA</sequence>
<dbReference type="EMBL" id="CAKOFQ010006876">
    <property type="protein sequence ID" value="CAH1979165.1"/>
    <property type="molecule type" value="Genomic_DNA"/>
</dbReference>
<reference evidence="1" key="1">
    <citation type="submission" date="2022-03" db="EMBL/GenBank/DDBJ databases">
        <authorList>
            <person name="Sayadi A."/>
        </authorList>
    </citation>
    <scope>NUCLEOTIDE SEQUENCE</scope>
</reference>
<dbReference type="OrthoDB" id="2668416at2759"/>
<dbReference type="AlphaFoldDB" id="A0A9P0PG26"/>
<evidence type="ECO:0000313" key="2">
    <source>
        <dbReference type="Proteomes" id="UP001152888"/>
    </source>
</evidence>